<dbReference type="Proteomes" id="UP000607653">
    <property type="component" value="Unassembled WGS sequence"/>
</dbReference>
<sequence>MRRNLTRAVCWPEIERLLIERLMEQKGRLSSNEGCYVGFHFMNDEHRGDHSMFQSQIIHFIWTLTRGLGKMAMPRRYAA</sequence>
<evidence type="ECO:0000313" key="1">
    <source>
        <dbReference type="EMBL" id="DAD45714.1"/>
    </source>
</evidence>
<name>A0A822ZHX7_NELNU</name>
<keyword evidence="2" id="KW-1185">Reference proteome</keyword>
<proteinExistence type="predicted"/>
<protein>
    <submittedName>
        <fullName evidence="1">Uncharacterized protein</fullName>
    </submittedName>
</protein>
<dbReference type="EMBL" id="DUZY01000007">
    <property type="protein sequence ID" value="DAD45714.1"/>
    <property type="molecule type" value="Genomic_DNA"/>
</dbReference>
<gene>
    <name evidence="1" type="ORF">HUJ06_003944</name>
</gene>
<comment type="caution">
    <text evidence="1">The sequence shown here is derived from an EMBL/GenBank/DDBJ whole genome shotgun (WGS) entry which is preliminary data.</text>
</comment>
<evidence type="ECO:0000313" key="2">
    <source>
        <dbReference type="Proteomes" id="UP000607653"/>
    </source>
</evidence>
<organism evidence="1 2">
    <name type="scientific">Nelumbo nucifera</name>
    <name type="common">Sacred lotus</name>
    <dbReference type="NCBI Taxonomy" id="4432"/>
    <lineage>
        <taxon>Eukaryota</taxon>
        <taxon>Viridiplantae</taxon>
        <taxon>Streptophyta</taxon>
        <taxon>Embryophyta</taxon>
        <taxon>Tracheophyta</taxon>
        <taxon>Spermatophyta</taxon>
        <taxon>Magnoliopsida</taxon>
        <taxon>Proteales</taxon>
        <taxon>Nelumbonaceae</taxon>
        <taxon>Nelumbo</taxon>
    </lineage>
</organism>
<accession>A0A822ZHX7</accession>
<reference evidence="1 2" key="1">
    <citation type="journal article" date="2020" name="Mol. Biol. Evol.">
        <title>Distinct Expression and Methylation Patterns for Genes with Different Fates following a Single Whole-Genome Duplication in Flowering Plants.</title>
        <authorList>
            <person name="Shi T."/>
            <person name="Rahmani R.S."/>
            <person name="Gugger P.F."/>
            <person name="Wang M."/>
            <person name="Li H."/>
            <person name="Zhang Y."/>
            <person name="Li Z."/>
            <person name="Wang Q."/>
            <person name="Van de Peer Y."/>
            <person name="Marchal K."/>
            <person name="Chen J."/>
        </authorList>
    </citation>
    <scope>NUCLEOTIDE SEQUENCE [LARGE SCALE GENOMIC DNA]</scope>
    <source>
        <tissue evidence="1">Leaf</tissue>
    </source>
</reference>
<dbReference type="AlphaFoldDB" id="A0A822ZHX7"/>